<feature type="region of interest" description="Disordered" evidence="1">
    <location>
        <begin position="394"/>
        <end position="530"/>
    </location>
</feature>
<feature type="region of interest" description="Disordered" evidence="1">
    <location>
        <begin position="355"/>
        <end position="379"/>
    </location>
</feature>
<feature type="compositionally biased region" description="Polar residues" evidence="1">
    <location>
        <begin position="394"/>
        <end position="412"/>
    </location>
</feature>
<sequence length="566" mass="61797">MIFGDGAVPHYRKRRCHVCGDKIIPQAFCPSCGHLLCGECRRSLTSATPIHGVPDTVLEAEDIAVDEGGVPFDPLESSVATPASGPVDVLTAVDEVKKFEEMNIASHGTKRTVKDPGRPEQALESVGMAPGVKRNSLTNNPFIIADQIAKAKVVQPQVTNDTVELATPTMSKANLEPPAVTRKPSKSAAMPETNRVAEAIRRMRRNEGWANPSASAVAESETKQDDSRQSIYRVTEATQHIRHSDKRVPRVDVTTESEVRGDTPSQSDMSELYGLSHKQLQRNSRDTNRDQQRHGLGPSTLNTDQRSPGVSTAGTSTEKTLSPGLRRVKVVQHKPSSGNLASVIEVDVAGDSQTVPRVRVSSPPSWLKQPTHTPGSIEGKLRRVASRERHFVSQQAGIDEVPQNQHDPQISDVQPPMKRRQSQQVRKAESQTRLRPSETKKTESQQQKTTVSTASAAPQSTRRASVGSTVPTPHSTSVSGTGERQYSWRQQARNLAAKTRLSETDMSPKSVSEVPTERNMTEAPDDSQLEDEDDIGIQGLTIVLQYVLPSIHQQYAALGLLTSISY</sequence>
<accession>A0AA39Y4R6</accession>
<feature type="compositionally biased region" description="Polar residues" evidence="1">
    <location>
        <begin position="454"/>
        <end position="463"/>
    </location>
</feature>
<keyword evidence="3" id="KW-1185">Reference proteome</keyword>
<feature type="compositionally biased region" description="Basic and acidic residues" evidence="1">
    <location>
        <begin position="283"/>
        <end position="293"/>
    </location>
</feature>
<comment type="caution">
    <text evidence="2">The sequence shown here is derived from an EMBL/GenBank/DDBJ whole genome shotgun (WGS) entry which is preliminary data.</text>
</comment>
<feature type="region of interest" description="Disordered" evidence="1">
    <location>
        <begin position="175"/>
        <end position="194"/>
    </location>
</feature>
<feature type="compositionally biased region" description="Polar residues" evidence="1">
    <location>
        <begin position="299"/>
        <end position="320"/>
    </location>
</feature>
<gene>
    <name evidence="2" type="ORF">B0T16DRAFT_412441</name>
</gene>
<proteinExistence type="predicted"/>
<protein>
    <submittedName>
        <fullName evidence="2">Uncharacterized protein</fullName>
    </submittedName>
</protein>
<feature type="compositionally biased region" description="Low complexity" evidence="1">
    <location>
        <begin position="465"/>
        <end position="482"/>
    </location>
</feature>
<evidence type="ECO:0000256" key="1">
    <source>
        <dbReference type="SAM" id="MobiDB-lite"/>
    </source>
</evidence>
<evidence type="ECO:0000313" key="2">
    <source>
        <dbReference type="EMBL" id="KAK0646022.1"/>
    </source>
</evidence>
<feature type="region of interest" description="Disordered" evidence="1">
    <location>
        <begin position="206"/>
        <end position="321"/>
    </location>
</feature>
<organism evidence="2 3">
    <name type="scientific">Cercophora newfieldiana</name>
    <dbReference type="NCBI Taxonomy" id="92897"/>
    <lineage>
        <taxon>Eukaryota</taxon>
        <taxon>Fungi</taxon>
        <taxon>Dikarya</taxon>
        <taxon>Ascomycota</taxon>
        <taxon>Pezizomycotina</taxon>
        <taxon>Sordariomycetes</taxon>
        <taxon>Sordariomycetidae</taxon>
        <taxon>Sordariales</taxon>
        <taxon>Lasiosphaeriaceae</taxon>
        <taxon>Cercophora</taxon>
    </lineage>
</organism>
<dbReference type="EMBL" id="JAULSV010000004">
    <property type="protein sequence ID" value="KAK0646022.1"/>
    <property type="molecule type" value="Genomic_DNA"/>
</dbReference>
<feature type="compositionally biased region" description="Polar residues" evidence="1">
    <location>
        <begin position="362"/>
        <end position="374"/>
    </location>
</feature>
<dbReference type="AlphaFoldDB" id="A0AA39Y4R6"/>
<feature type="compositionally biased region" description="Low complexity" evidence="1">
    <location>
        <begin position="444"/>
        <end position="453"/>
    </location>
</feature>
<evidence type="ECO:0000313" key="3">
    <source>
        <dbReference type="Proteomes" id="UP001174936"/>
    </source>
</evidence>
<reference evidence="2" key="1">
    <citation type="submission" date="2023-06" db="EMBL/GenBank/DDBJ databases">
        <title>Genome-scale phylogeny and comparative genomics of the fungal order Sordariales.</title>
        <authorList>
            <consortium name="Lawrence Berkeley National Laboratory"/>
            <person name="Hensen N."/>
            <person name="Bonometti L."/>
            <person name="Westerberg I."/>
            <person name="Brannstrom I.O."/>
            <person name="Guillou S."/>
            <person name="Cros-Aarteil S."/>
            <person name="Calhoun S."/>
            <person name="Haridas S."/>
            <person name="Kuo A."/>
            <person name="Mondo S."/>
            <person name="Pangilinan J."/>
            <person name="Riley R."/>
            <person name="Labutti K."/>
            <person name="Andreopoulos B."/>
            <person name="Lipzen A."/>
            <person name="Chen C."/>
            <person name="Yanf M."/>
            <person name="Daum C."/>
            <person name="Ng V."/>
            <person name="Clum A."/>
            <person name="Steindorff A."/>
            <person name="Ohm R."/>
            <person name="Martin F."/>
            <person name="Silar P."/>
            <person name="Natvig D."/>
            <person name="Lalanne C."/>
            <person name="Gautier V."/>
            <person name="Ament-Velasquez S.L."/>
            <person name="Kruys A."/>
            <person name="Hutchinson M.I."/>
            <person name="Powell A.J."/>
            <person name="Barry K."/>
            <person name="Miller A.N."/>
            <person name="Grigoriev I.V."/>
            <person name="Debuchy R."/>
            <person name="Gladieux P."/>
            <person name="Thoren M.H."/>
            <person name="Johannesson H."/>
        </authorList>
    </citation>
    <scope>NUCLEOTIDE SEQUENCE</scope>
    <source>
        <strain evidence="2">SMH2532-1</strain>
    </source>
</reference>
<name>A0AA39Y4R6_9PEZI</name>
<dbReference type="Proteomes" id="UP001174936">
    <property type="component" value="Unassembled WGS sequence"/>
</dbReference>
<feature type="compositionally biased region" description="Basic and acidic residues" evidence="1">
    <location>
        <begin position="426"/>
        <end position="443"/>
    </location>
</feature>
<feature type="compositionally biased region" description="Polar residues" evidence="1">
    <location>
        <begin position="229"/>
        <end position="238"/>
    </location>
</feature>